<dbReference type="EMBL" id="CAJJDP010000137">
    <property type="protein sequence ID" value="CAD8205652.1"/>
    <property type="molecule type" value="Genomic_DNA"/>
</dbReference>
<feature type="coiled-coil region" evidence="1">
    <location>
        <begin position="652"/>
        <end position="767"/>
    </location>
</feature>
<keyword evidence="3" id="KW-1185">Reference proteome</keyword>
<proteinExistence type="predicted"/>
<evidence type="ECO:0000256" key="1">
    <source>
        <dbReference type="SAM" id="Coils"/>
    </source>
</evidence>
<protein>
    <submittedName>
        <fullName evidence="2">Uncharacterized protein</fullName>
    </submittedName>
</protein>
<reference evidence="2" key="1">
    <citation type="submission" date="2021-01" db="EMBL/GenBank/DDBJ databases">
        <authorList>
            <consortium name="Genoscope - CEA"/>
            <person name="William W."/>
        </authorList>
    </citation>
    <scope>NUCLEOTIDE SEQUENCE</scope>
</reference>
<feature type="coiled-coil region" evidence="1">
    <location>
        <begin position="448"/>
        <end position="552"/>
    </location>
</feature>
<organism evidence="2 3">
    <name type="scientific">Paramecium octaurelia</name>
    <dbReference type="NCBI Taxonomy" id="43137"/>
    <lineage>
        <taxon>Eukaryota</taxon>
        <taxon>Sar</taxon>
        <taxon>Alveolata</taxon>
        <taxon>Ciliophora</taxon>
        <taxon>Intramacronucleata</taxon>
        <taxon>Oligohymenophorea</taxon>
        <taxon>Peniculida</taxon>
        <taxon>Parameciidae</taxon>
        <taxon>Paramecium</taxon>
    </lineage>
</organism>
<keyword evidence="1" id="KW-0175">Coiled coil</keyword>
<evidence type="ECO:0000313" key="2">
    <source>
        <dbReference type="EMBL" id="CAD8205652.1"/>
    </source>
</evidence>
<dbReference type="OrthoDB" id="305067at2759"/>
<feature type="coiled-coil region" evidence="1">
    <location>
        <begin position="383"/>
        <end position="410"/>
    </location>
</feature>
<dbReference type="AlphaFoldDB" id="A0A8S1XZR2"/>
<gene>
    <name evidence="2" type="ORF">POCTA_138.1.T1360032</name>
</gene>
<comment type="caution">
    <text evidence="2">The sequence shown here is derived from an EMBL/GenBank/DDBJ whole genome shotgun (WGS) entry which is preliminary data.</text>
</comment>
<feature type="coiled-coil region" evidence="1">
    <location>
        <begin position="71"/>
        <end position="105"/>
    </location>
</feature>
<name>A0A8S1XZR2_PAROT</name>
<feature type="coiled-coil region" evidence="1">
    <location>
        <begin position="585"/>
        <end position="619"/>
    </location>
</feature>
<accession>A0A8S1XZR2</accession>
<sequence length="837" mass="99191">MRPQSPKMFQTQTIATTRVVSSPSRESRQDSCSRLAKVTTCQTRPKAVVTTSTNKPAIETRTVVLCTDKKCQGHENLIEQLTQDNNKLNQRIHELGLQIDKYDGEQQTWMSTAIEIESMRKLLEETQKNHQQEVSYLNSEILNYKTTCQYQEDKIKTLNSYMNSKQQIEEDYLTLSQEMERYKFIIQDKVDLLQQQDYRIQDYERQLQVGENVIEERNQQISMLLEKINQYEQEFVTQNNIIHQLKLEIQQKDTQNQQLLQQKDSLISNYRENLDLLEQRVQQDQQLDNEKNDKLVELTNDKEILNKVIADLQLQLANLQEQNNHLNEQVTLNDQANVHLLSSIEDQTKNFELQLQSQVDQHQQRNQEILDLQTELYQTKLEVEKKDNLIISLNDQVNELTAQMNDKIELLHWDVTQQIAQTVLYNNEQLQKYLIINEELKIELNLRKANEKSAQNDLEKEIENKNQLLESLNQLTAQIQELEKSQNILENEIQKKQQQIEDQKSQNEEETEKFSELVNSLQKQVKEVIEEKSTLENKLVQLENEKQINIHQLEESLLVLKQNEDKIVQEKQDTQEQLLLQCLEVQRLQNENKILKEKLQQQDDEIEQLNQKSTLANENTLLITKEQDQQICELQVQIKVLNNQCGTLKSDLKQQVDLSEELQKKISFYQAQVQHLQEVESQLRYLNEQNTQQQKNLQKELEIKNETENTLKYKLDTLLEDIKVKQVQLVELDRQLQLVEQINQKQQVNLEEKINYLQNEVEMWKEKFVILNRDYHRVQEDLMMVQAEFDAFKRRGLELKNIKESTCFEVRKSSLYKENIDIKGSQTSIGKLFKENI</sequence>
<evidence type="ECO:0000313" key="3">
    <source>
        <dbReference type="Proteomes" id="UP000683925"/>
    </source>
</evidence>
<feature type="coiled-coil region" evidence="1">
    <location>
        <begin position="158"/>
        <end position="329"/>
    </location>
</feature>
<dbReference type="Proteomes" id="UP000683925">
    <property type="component" value="Unassembled WGS sequence"/>
</dbReference>
<dbReference type="OMA" id="YKFIIQD"/>